<name>A0AA38MRY3_9CUCU</name>
<feature type="domain" description="J" evidence="3">
    <location>
        <begin position="16"/>
        <end position="83"/>
    </location>
</feature>
<dbReference type="PANTHER" id="PTHR44144">
    <property type="entry name" value="DNAJ HOMOLOG SUBFAMILY C MEMBER 9"/>
    <property type="match status" value="1"/>
</dbReference>
<dbReference type="SMART" id="SM00271">
    <property type="entry name" value="DnaJ"/>
    <property type="match status" value="1"/>
</dbReference>
<dbReference type="GO" id="GO:0031072">
    <property type="term" value="F:heat shock protein binding"/>
    <property type="evidence" value="ECO:0007669"/>
    <property type="project" value="TreeGrafter"/>
</dbReference>
<evidence type="ECO:0000256" key="1">
    <source>
        <dbReference type="ARBA" id="ARBA00022553"/>
    </source>
</evidence>
<keyword evidence="5" id="KW-1185">Reference proteome</keyword>
<dbReference type="InterPro" id="IPR056453">
    <property type="entry name" value="HTH_DNAJC9"/>
</dbReference>
<reference evidence="4" key="1">
    <citation type="journal article" date="2023" name="G3 (Bethesda)">
        <title>Whole genome assemblies of Zophobas morio and Tenebrio molitor.</title>
        <authorList>
            <person name="Kaur S."/>
            <person name="Stinson S.A."/>
            <person name="diCenzo G.C."/>
        </authorList>
    </citation>
    <scope>NUCLEOTIDE SEQUENCE</scope>
    <source>
        <strain evidence="4">QUZm001</strain>
    </source>
</reference>
<dbReference type="FunFam" id="1.10.287.110:FF:000035">
    <property type="entry name" value="DnaJ homolog subfamily C member 9"/>
    <property type="match status" value="1"/>
</dbReference>
<dbReference type="PROSITE" id="PS50076">
    <property type="entry name" value="DNAJ_2"/>
    <property type="match status" value="1"/>
</dbReference>
<dbReference type="EMBL" id="JALNTZ010000001">
    <property type="protein sequence ID" value="KAJ3665514.1"/>
    <property type="molecule type" value="Genomic_DNA"/>
</dbReference>
<dbReference type="Pfam" id="PF00226">
    <property type="entry name" value="DnaJ"/>
    <property type="match status" value="1"/>
</dbReference>
<dbReference type="GO" id="GO:0005634">
    <property type="term" value="C:nucleus"/>
    <property type="evidence" value="ECO:0007669"/>
    <property type="project" value="TreeGrafter"/>
</dbReference>
<dbReference type="InterPro" id="IPR018253">
    <property type="entry name" value="DnaJ_domain_CS"/>
</dbReference>
<feature type="region of interest" description="Disordered" evidence="2">
    <location>
        <begin position="234"/>
        <end position="256"/>
    </location>
</feature>
<dbReference type="PROSITE" id="PS00636">
    <property type="entry name" value="DNAJ_1"/>
    <property type="match status" value="1"/>
</dbReference>
<keyword evidence="1" id="KW-0597">Phosphoprotein</keyword>
<evidence type="ECO:0000313" key="4">
    <source>
        <dbReference type="EMBL" id="KAJ3665514.1"/>
    </source>
</evidence>
<sequence length="256" mass="29946">MSTFKEMCEQYFGTTDLYEVLGVERTATDKEIKKAYHKLSLLVHPDRVEESRKAVATEKFKVLGKIHSILQDEDKRKCYDDCGEIDEESDSNFNWMEYWRAIFKKIDIKDIEEHEKSYIGSETELRDIKKAYVGGKGNMDLILEMVPFSNCDSEPRILEIVRKMIDDGEVEEYPRFFNESKQKKARRRNKYEEEKKVAESIDRKALEQELELNKKKRLKGFVDLISNIEAKYGGGTKRKSITSGAKTTPKKRSSRK</sequence>
<dbReference type="CDD" id="cd06257">
    <property type="entry name" value="DnaJ"/>
    <property type="match status" value="1"/>
</dbReference>
<dbReference type="Gene3D" id="1.10.287.110">
    <property type="entry name" value="DnaJ domain"/>
    <property type="match status" value="1"/>
</dbReference>
<evidence type="ECO:0000259" key="3">
    <source>
        <dbReference type="PROSITE" id="PS50076"/>
    </source>
</evidence>
<dbReference type="SUPFAM" id="SSF46565">
    <property type="entry name" value="Chaperone J-domain"/>
    <property type="match status" value="1"/>
</dbReference>
<dbReference type="Pfam" id="PF23302">
    <property type="entry name" value="HTH_DNAJC9"/>
    <property type="match status" value="1"/>
</dbReference>
<dbReference type="InterPro" id="IPR052594">
    <property type="entry name" value="J_domain-containing_protein"/>
</dbReference>
<dbReference type="InterPro" id="IPR001623">
    <property type="entry name" value="DnaJ_domain"/>
</dbReference>
<accession>A0AA38MRY3</accession>
<protein>
    <recommendedName>
        <fullName evidence="3">J domain-containing protein</fullName>
    </recommendedName>
</protein>
<dbReference type="PRINTS" id="PR00625">
    <property type="entry name" value="JDOMAIN"/>
</dbReference>
<dbReference type="InterPro" id="IPR036869">
    <property type="entry name" value="J_dom_sf"/>
</dbReference>
<evidence type="ECO:0000313" key="5">
    <source>
        <dbReference type="Proteomes" id="UP001168821"/>
    </source>
</evidence>
<dbReference type="Proteomes" id="UP001168821">
    <property type="component" value="Unassembled WGS sequence"/>
</dbReference>
<proteinExistence type="predicted"/>
<dbReference type="AlphaFoldDB" id="A0AA38MRY3"/>
<evidence type="ECO:0000256" key="2">
    <source>
        <dbReference type="SAM" id="MobiDB-lite"/>
    </source>
</evidence>
<dbReference type="PANTHER" id="PTHR44144:SF1">
    <property type="entry name" value="DNAJ HOMOLOG SUBFAMILY C MEMBER 9"/>
    <property type="match status" value="1"/>
</dbReference>
<comment type="caution">
    <text evidence="4">The sequence shown here is derived from an EMBL/GenBank/DDBJ whole genome shotgun (WGS) entry which is preliminary data.</text>
</comment>
<gene>
    <name evidence="4" type="ORF">Zmor_001006</name>
</gene>
<organism evidence="4 5">
    <name type="scientific">Zophobas morio</name>
    <dbReference type="NCBI Taxonomy" id="2755281"/>
    <lineage>
        <taxon>Eukaryota</taxon>
        <taxon>Metazoa</taxon>
        <taxon>Ecdysozoa</taxon>
        <taxon>Arthropoda</taxon>
        <taxon>Hexapoda</taxon>
        <taxon>Insecta</taxon>
        <taxon>Pterygota</taxon>
        <taxon>Neoptera</taxon>
        <taxon>Endopterygota</taxon>
        <taxon>Coleoptera</taxon>
        <taxon>Polyphaga</taxon>
        <taxon>Cucujiformia</taxon>
        <taxon>Tenebrionidae</taxon>
        <taxon>Zophobas</taxon>
    </lineage>
</organism>
<dbReference type="GO" id="GO:0005737">
    <property type="term" value="C:cytoplasm"/>
    <property type="evidence" value="ECO:0007669"/>
    <property type="project" value="TreeGrafter"/>
</dbReference>